<feature type="compositionally biased region" description="Polar residues" evidence="1">
    <location>
        <begin position="77"/>
        <end position="88"/>
    </location>
</feature>
<proteinExistence type="predicted"/>
<dbReference type="EMBL" id="LSSK01000734">
    <property type="protein sequence ID" value="OMH82136.1"/>
    <property type="molecule type" value="Genomic_DNA"/>
</dbReference>
<comment type="caution">
    <text evidence="2">The sequence shown here is derived from an EMBL/GenBank/DDBJ whole genome shotgun (WGS) entry which is preliminary data.</text>
</comment>
<reference evidence="3" key="1">
    <citation type="submission" date="2017-01" db="EMBL/GenBank/DDBJ databases">
        <authorList>
            <person name="Wang Y."/>
            <person name="White M."/>
            <person name="Kvist S."/>
            <person name="Moncalvo J.-M."/>
        </authorList>
    </citation>
    <scope>NUCLEOTIDE SEQUENCE [LARGE SCALE GENOMIC DNA]</scope>
    <source>
        <strain evidence="3">COL-18-3</strain>
    </source>
</reference>
<sequence length="305" mass="33618">MFRAIPTPTPKQQTTNGKIQAEKTNEKTMDVKEKSGMMAGGNLKNTPYTNSTVSTVKEMPSRSQNVEEINVIGNEVTPQRNKDSTPNMTKCAPKDQMDGKTNNGASDKAMFGVGVGVGVGVFGIHKADEITRVLNDMLQPLPSKLDRLKTSVRTVITNKDENTNRTSKKGFHYGSAVSEDGFSVIDNWMSLNELGKYVFRSCMSTQAKKKKMNYELLAGIAALLLATVNHQCVELCNSLCNEYLLRQQRHTKATATATAKLSPSPSSYYSSPSHDSNVMVFLCDWFHKPHRVLFIATTGTLNSTH</sequence>
<dbReference type="AlphaFoldDB" id="A0A1R1PMG3"/>
<feature type="region of interest" description="Disordered" evidence="1">
    <location>
        <begin position="77"/>
        <end position="99"/>
    </location>
</feature>
<feature type="region of interest" description="Disordered" evidence="1">
    <location>
        <begin position="1"/>
        <end position="48"/>
    </location>
</feature>
<organism evidence="2 3">
    <name type="scientific">Zancudomyces culisetae</name>
    <name type="common">Gut fungus</name>
    <name type="synonym">Smittium culisetae</name>
    <dbReference type="NCBI Taxonomy" id="1213189"/>
    <lineage>
        <taxon>Eukaryota</taxon>
        <taxon>Fungi</taxon>
        <taxon>Fungi incertae sedis</taxon>
        <taxon>Zoopagomycota</taxon>
        <taxon>Kickxellomycotina</taxon>
        <taxon>Harpellomycetes</taxon>
        <taxon>Harpellales</taxon>
        <taxon>Legeriomycetaceae</taxon>
        <taxon>Zancudomyces</taxon>
    </lineage>
</organism>
<evidence type="ECO:0000313" key="2">
    <source>
        <dbReference type="EMBL" id="OMH82136.1"/>
    </source>
</evidence>
<evidence type="ECO:0000256" key="1">
    <source>
        <dbReference type="SAM" id="MobiDB-lite"/>
    </source>
</evidence>
<keyword evidence="3" id="KW-1185">Reference proteome</keyword>
<protein>
    <submittedName>
        <fullName evidence="2">Uncharacterized protein</fullName>
    </submittedName>
</protein>
<dbReference type="Proteomes" id="UP000188320">
    <property type="component" value="Unassembled WGS sequence"/>
</dbReference>
<feature type="compositionally biased region" description="Basic and acidic residues" evidence="1">
    <location>
        <begin position="20"/>
        <end position="35"/>
    </location>
</feature>
<evidence type="ECO:0000313" key="3">
    <source>
        <dbReference type="Proteomes" id="UP000188320"/>
    </source>
</evidence>
<accession>A0A1R1PMG3</accession>
<name>A0A1R1PMG3_ZANCU</name>
<gene>
    <name evidence="2" type="ORF">AX774_g4408</name>
</gene>